<dbReference type="InterPro" id="IPR039422">
    <property type="entry name" value="MarR/SlyA-like"/>
</dbReference>
<name>A0A8T4H8N3_9SPHI</name>
<dbReference type="Gene3D" id="1.10.10.10">
    <property type="entry name" value="Winged helix-like DNA-binding domain superfamily/Winged helix DNA-binding domain"/>
    <property type="match status" value="1"/>
</dbReference>
<dbReference type="SUPFAM" id="SSF46785">
    <property type="entry name" value="Winged helix' DNA-binding domain"/>
    <property type="match status" value="1"/>
</dbReference>
<evidence type="ECO:0000313" key="2">
    <source>
        <dbReference type="EMBL" id="MBP3942733.1"/>
    </source>
</evidence>
<dbReference type="InterPro" id="IPR036388">
    <property type="entry name" value="WH-like_DNA-bd_sf"/>
</dbReference>
<reference evidence="2" key="1">
    <citation type="submission" date="2021-03" db="EMBL/GenBank/DDBJ databases">
        <authorList>
            <person name="Lu T."/>
            <person name="Wang Q."/>
            <person name="Han X."/>
        </authorList>
    </citation>
    <scope>NUCLEOTIDE SEQUENCE</scope>
    <source>
        <strain evidence="2">WQ 2009</strain>
    </source>
</reference>
<evidence type="ECO:0000313" key="3">
    <source>
        <dbReference type="Proteomes" id="UP000679691"/>
    </source>
</evidence>
<dbReference type="GO" id="GO:0003700">
    <property type="term" value="F:DNA-binding transcription factor activity"/>
    <property type="evidence" value="ECO:0007669"/>
    <property type="project" value="InterPro"/>
</dbReference>
<proteinExistence type="predicted"/>
<dbReference type="AlphaFoldDB" id="A0A8T4H8N3"/>
<dbReference type="InterPro" id="IPR036390">
    <property type="entry name" value="WH_DNA-bd_sf"/>
</dbReference>
<keyword evidence="3" id="KW-1185">Reference proteome</keyword>
<dbReference type="PRINTS" id="PR00598">
    <property type="entry name" value="HTHMARR"/>
</dbReference>
<organism evidence="2 3">
    <name type="scientific">Rhinopithecimicrobium faecis</name>
    <dbReference type="NCBI Taxonomy" id="2820698"/>
    <lineage>
        <taxon>Bacteria</taxon>
        <taxon>Pseudomonadati</taxon>
        <taxon>Bacteroidota</taxon>
        <taxon>Sphingobacteriia</taxon>
        <taxon>Sphingobacteriales</taxon>
        <taxon>Sphingobacteriaceae</taxon>
        <taxon>Rhinopithecimicrobium</taxon>
    </lineage>
</organism>
<dbReference type="PROSITE" id="PS50995">
    <property type="entry name" value="HTH_MARR_2"/>
    <property type="match status" value="1"/>
</dbReference>
<accession>A0A8T4H8N3</accession>
<dbReference type="PANTHER" id="PTHR33164">
    <property type="entry name" value="TRANSCRIPTIONAL REGULATOR, MARR FAMILY"/>
    <property type="match status" value="1"/>
</dbReference>
<dbReference type="Pfam" id="PF01047">
    <property type="entry name" value="MarR"/>
    <property type="match status" value="1"/>
</dbReference>
<sequence length="149" mass="17260">MKIEDAVKVTKFKNEWHRATVNLVYTTNWINLTLEKRASRHQITLQQFNVLRILRGQYPNPATNNLLKERMLTNTPDISRLIDRLVTKGHVSRCKSDGDKRAVDLLITEEGLKILEDLDSEMLMADILPKNITEKDCKLLSDLLDKFRG</sequence>
<dbReference type="SMART" id="SM00347">
    <property type="entry name" value="HTH_MARR"/>
    <property type="match status" value="1"/>
</dbReference>
<dbReference type="GO" id="GO:0006950">
    <property type="term" value="P:response to stress"/>
    <property type="evidence" value="ECO:0007669"/>
    <property type="project" value="TreeGrafter"/>
</dbReference>
<dbReference type="EMBL" id="JAGKSB010000003">
    <property type="protein sequence ID" value="MBP3942733.1"/>
    <property type="molecule type" value="Genomic_DNA"/>
</dbReference>
<protein>
    <submittedName>
        <fullName evidence="2">MarR family transcriptional regulator</fullName>
    </submittedName>
</protein>
<feature type="domain" description="HTH marR-type" evidence="1">
    <location>
        <begin position="1"/>
        <end position="149"/>
    </location>
</feature>
<gene>
    <name evidence="2" type="ORF">J5U18_03995</name>
</gene>
<dbReference type="InterPro" id="IPR000835">
    <property type="entry name" value="HTH_MarR-typ"/>
</dbReference>
<dbReference type="Proteomes" id="UP000679691">
    <property type="component" value="Unassembled WGS sequence"/>
</dbReference>
<evidence type="ECO:0000259" key="1">
    <source>
        <dbReference type="PROSITE" id="PS50995"/>
    </source>
</evidence>
<dbReference type="PANTHER" id="PTHR33164:SF101">
    <property type="entry name" value="TRANSCRIPTIONAL REPRESSOR MPRA"/>
    <property type="match status" value="1"/>
</dbReference>
<comment type="caution">
    <text evidence="2">The sequence shown here is derived from an EMBL/GenBank/DDBJ whole genome shotgun (WGS) entry which is preliminary data.</text>
</comment>